<dbReference type="InterPro" id="IPR037524">
    <property type="entry name" value="PA14/GLEYA"/>
</dbReference>
<name>A0A4S9BIY6_AURPU</name>
<evidence type="ECO:0000313" key="4">
    <source>
        <dbReference type="Proteomes" id="UP000304928"/>
    </source>
</evidence>
<dbReference type="Gene3D" id="2.60.120.200">
    <property type="match status" value="1"/>
</dbReference>
<sequence length="693" mass="71780">MAPAPCGFFGLFCDSTSGTTTSVSTTSSSIISSTTSTILSSSTSKVVAASSTSSAAPVSTLKTSNAGVYSNCYYNIDGVGEFNTRWVADWTTGATQDLTGIVSSAYTVGIPSTSSTTTSSKIKRGLGSLFSLFSNSLSFRIVPSSTKAVTSTVNSAVGSTVGTVGSVVSGVTTGATAAVAAVEASLSSSTQLYTQYNDILYGSVRAVILLSNATGFTSFRSDTMEIDLNWLNYHSTYDTTAVSDASTAWHEYRVDWLPGATNYYIDSKLMSSTTSETSPGLWLWNAWSDGNDDSVFQMRSIDAYFNRTSVATDLANGVAVCKEVNIATAAASSVVDTATSLVGTVAGAATGVVGGVVGGLVGGSSSTSSSSITPTPTPAPTTLSTSTKAPSLSAQATVSFTTISSAWTGKTTSTTTQVNGLSATVIVLTPGVVAATTSSSSTSSSGGYVYMTTTTDSGTFTAVQTKTLLPTIGTTATVQIIYPTPVTTCSNTGIAYAGYTNSFAGGQATYGYPKFTPTVYKSAKPSQTGITNYIAEVNSGSTGANVAYYGRTTTTQNWVIDHVFYLFARQDGYYSFNIPYTDDLQMVWYGDKAVSGWTRDNADIVQFWSSQIAVQTPQTIAVYLTTGSYLPLRVMFANGGGAGELDFNIYGPDGGTILASNRGLGTGSSSIDIVQFPCDTTQGKKFPAWGAET</sequence>
<dbReference type="PROSITE" id="PS51820">
    <property type="entry name" value="PA14"/>
    <property type="match status" value="1"/>
</dbReference>
<protein>
    <recommendedName>
        <fullName evidence="2">PA14 domain-containing protein</fullName>
    </recommendedName>
</protein>
<feature type="domain" description="PA14" evidence="2">
    <location>
        <begin position="510"/>
        <end position="663"/>
    </location>
</feature>
<dbReference type="InterPro" id="IPR018871">
    <property type="entry name" value="GLEYA_adhesin_domain"/>
</dbReference>
<dbReference type="CDD" id="cd00413">
    <property type="entry name" value="Glyco_hydrolase_16"/>
    <property type="match status" value="1"/>
</dbReference>
<reference evidence="3 4" key="1">
    <citation type="submission" date="2018-10" db="EMBL/GenBank/DDBJ databases">
        <title>Fifty Aureobasidium pullulans genomes reveal a recombining polyextremotolerant generalist.</title>
        <authorList>
            <person name="Gostincar C."/>
            <person name="Turk M."/>
            <person name="Zajc J."/>
            <person name="Gunde-Cimerman N."/>
        </authorList>
    </citation>
    <scope>NUCLEOTIDE SEQUENCE [LARGE SCALE GENOMIC DNA]</scope>
    <source>
        <strain evidence="3 4">EXF-10507</strain>
    </source>
</reference>
<dbReference type="Proteomes" id="UP000304928">
    <property type="component" value="Unassembled WGS sequence"/>
</dbReference>
<evidence type="ECO:0000259" key="2">
    <source>
        <dbReference type="PROSITE" id="PS51820"/>
    </source>
</evidence>
<evidence type="ECO:0000313" key="3">
    <source>
        <dbReference type="EMBL" id="THW93134.1"/>
    </source>
</evidence>
<proteinExistence type="predicted"/>
<dbReference type="EMBL" id="QZAR01000028">
    <property type="protein sequence ID" value="THW93134.1"/>
    <property type="molecule type" value="Genomic_DNA"/>
</dbReference>
<dbReference type="PANTHER" id="PTHR38121">
    <property type="entry name" value="GH16 DOMAIN-CONTAINING PROTEIN"/>
    <property type="match status" value="1"/>
</dbReference>
<dbReference type="Gene3D" id="2.60.120.1560">
    <property type="match status" value="1"/>
</dbReference>
<evidence type="ECO:0000256" key="1">
    <source>
        <dbReference type="SAM" id="MobiDB-lite"/>
    </source>
</evidence>
<dbReference type="InterPro" id="IPR013320">
    <property type="entry name" value="ConA-like_dom_sf"/>
</dbReference>
<dbReference type="PANTHER" id="PTHR38121:SF2">
    <property type="entry name" value="ACYLTRANSFERASE 3 DOMAIN-CONTAINING PROTEIN"/>
    <property type="match status" value="1"/>
</dbReference>
<dbReference type="Pfam" id="PF10528">
    <property type="entry name" value="GLEYA"/>
    <property type="match status" value="1"/>
</dbReference>
<accession>A0A4S9BIY6</accession>
<dbReference type="SUPFAM" id="SSF49899">
    <property type="entry name" value="Concanavalin A-like lectins/glucanases"/>
    <property type="match status" value="1"/>
</dbReference>
<feature type="region of interest" description="Disordered" evidence="1">
    <location>
        <begin position="365"/>
        <end position="388"/>
    </location>
</feature>
<dbReference type="AlphaFoldDB" id="A0A4S9BIY6"/>
<organism evidence="3 4">
    <name type="scientific">Aureobasidium pullulans</name>
    <name type="common">Black yeast</name>
    <name type="synonym">Pullularia pullulans</name>
    <dbReference type="NCBI Taxonomy" id="5580"/>
    <lineage>
        <taxon>Eukaryota</taxon>
        <taxon>Fungi</taxon>
        <taxon>Dikarya</taxon>
        <taxon>Ascomycota</taxon>
        <taxon>Pezizomycotina</taxon>
        <taxon>Dothideomycetes</taxon>
        <taxon>Dothideomycetidae</taxon>
        <taxon>Dothideales</taxon>
        <taxon>Saccotheciaceae</taxon>
        <taxon>Aureobasidium</taxon>
    </lineage>
</organism>
<gene>
    <name evidence="3" type="ORF">D6D15_02672</name>
</gene>
<comment type="caution">
    <text evidence="3">The sequence shown here is derived from an EMBL/GenBank/DDBJ whole genome shotgun (WGS) entry which is preliminary data.</text>
</comment>